<dbReference type="EMBL" id="FNES01000004">
    <property type="protein sequence ID" value="SDJ36224.1"/>
    <property type="molecule type" value="Genomic_DNA"/>
</dbReference>
<dbReference type="InterPro" id="IPR007412">
    <property type="entry name" value="FlgM"/>
</dbReference>
<accession>A0A1G8T474</accession>
<evidence type="ECO:0000313" key="12">
    <source>
        <dbReference type="Proteomes" id="UP000198525"/>
    </source>
</evidence>
<dbReference type="Pfam" id="PF04316">
    <property type="entry name" value="FlgM"/>
    <property type="match status" value="1"/>
</dbReference>
<dbReference type="NCBIfam" id="TIGR03824">
    <property type="entry name" value="FlgM_jcvi"/>
    <property type="match status" value="1"/>
</dbReference>
<keyword evidence="4" id="KW-1005">Bacterial flagellum biogenesis</keyword>
<keyword evidence="5" id="KW-0805">Transcription regulation</keyword>
<gene>
    <name evidence="11" type="ORF">SAMN04487954_104188</name>
</gene>
<evidence type="ECO:0000256" key="7">
    <source>
        <dbReference type="ARBA" id="ARBA00024739"/>
    </source>
</evidence>
<reference evidence="11 12" key="1">
    <citation type="submission" date="2016-10" db="EMBL/GenBank/DDBJ databases">
        <authorList>
            <person name="de Groot N.N."/>
        </authorList>
    </citation>
    <scope>NUCLEOTIDE SEQUENCE [LARGE SCALE GENOMIC DNA]</scope>
    <source>
        <strain evidence="11 12">CGMCC 1.6133</strain>
    </source>
</reference>
<protein>
    <recommendedName>
        <fullName evidence="2">Negative regulator of flagellin synthesis</fullName>
    </recommendedName>
    <alternativeName>
        <fullName evidence="8">Anti-sigma-28 factor</fullName>
    </alternativeName>
</protein>
<evidence type="ECO:0000256" key="8">
    <source>
        <dbReference type="ARBA" id="ARBA00030117"/>
    </source>
</evidence>
<evidence type="ECO:0000259" key="10">
    <source>
        <dbReference type="Pfam" id="PF04316"/>
    </source>
</evidence>
<sequence>MKINSQNPLARPASTAPREESQPARGAERTSHSDAGPAAQTHLRQAATDTSHDIDAARVDEIREAIREGRLEIRADRIADALIETLQQTTGNEGNE</sequence>
<dbReference type="STRING" id="376427.SAMN04487954_104188"/>
<keyword evidence="3" id="KW-0678">Repressor</keyword>
<dbReference type="OrthoDB" id="5298032at2"/>
<dbReference type="SUPFAM" id="SSF101498">
    <property type="entry name" value="Anti-sigma factor FlgM"/>
    <property type="match status" value="1"/>
</dbReference>
<proteinExistence type="inferred from homology"/>
<evidence type="ECO:0000313" key="11">
    <source>
        <dbReference type="EMBL" id="SDJ36224.1"/>
    </source>
</evidence>
<name>A0A1G8T474_9GAMM</name>
<dbReference type="GO" id="GO:0045892">
    <property type="term" value="P:negative regulation of DNA-templated transcription"/>
    <property type="evidence" value="ECO:0007669"/>
    <property type="project" value="InterPro"/>
</dbReference>
<keyword evidence="12" id="KW-1185">Reference proteome</keyword>
<evidence type="ECO:0000256" key="2">
    <source>
        <dbReference type="ARBA" id="ARBA00017823"/>
    </source>
</evidence>
<feature type="region of interest" description="Disordered" evidence="9">
    <location>
        <begin position="1"/>
        <end position="55"/>
    </location>
</feature>
<evidence type="ECO:0000256" key="5">
    <source>
        <dbReference type="ARBA" id="ARBA00023015"/>
    </source>
</evidence>
<dbReference type="InterPro" id="IPR035890">
    <property type="entry name" value="Anti-sigma-28_factor_FlgM_sf"/>
</dbReference>
<comment type="similarity">
    <text evidence="1">Belongs to the FlgM family.</text>
</comment>
<evidence type="ECO:0000256" key="1">
    <source>
        <dbReference type="ARBA" id="ARBA00005322"/>
    </source>
</evidence>
<feature type="compositionally biased region" description="Basic and acidic residues" evidence="9">
    <location>
        <begin position="17"/>
        <end position="32"/>
    </location>
</feature>
<feature type="domain" description="Anti-sigma-28 factor FlgM C-terminal" evidence="10">
    <location>
        <begin position="42"/>
        <end position="84"/>
    </location>
</feature>
<dbReference type="GO" id="GO:0044781">
    <property type="term" value="P:bacterial-type flagellum organization"/>
    <property type="evidence" value="ECO:0007669"/>
    <property type="project" value="UniProtKB-KW"/>
</dbReference>
<dbReference type="InterPro" id="IPR031316">
    <property type="entry name" value="FlgM_C"/>
</dbReference>
<evidence type="ECO:0000256" key="3">
    <source>
        <dbReference type="ARBA" id="ARBA00022491"/>
    </source>
</evidence>
<organism evidence="11 12">
    <name type="scientific">Billgrantia gudaonensis</name>
    <dbReference type="NCBI Taxonomy" id="376427"/>
    <lineage>
        <taxon>Bacteria</taxon>
        <taxon>Pseudomonadati</taxon>
        <taxon>Pseudomonadota</taxon>
        <taxon>Gammaproteobacteria</taxon>
        <taxon>Oceanospirillales</taxon>
        <taxon>Halomonadaceae</taxon>
        <taxon>Billgrantia</taxon>
    </lineage>
</organism>
<dbReference type="AlphaFoldDB" id="A0A1G8T474"/>
<dbReference type="Proteomes" id="UP000198525">
    <property type="component" value="Unassembled WGS sequence"/>
</dbReference>
<comment type="function">
    <text evidence="7">Responsible for the coupling of flagellin expression to flagellar assembly by preventing expression of the flagellin genes when a component of the middle class of proteins is defective. It negatively regulates flagellar genes by inhibiting the activity of FliA by directly binding to FliA.</text>
</comment>
<dbReference type="RefSeq" id="WP_089684418.1">
    <property type="nucleotide sequence ID" value="NZ_FNES01000004.1"/>
</dbReference>
<keyword evidence="6" id="KW-0804">Transcription</keyword>
<evidence type="ECO:0000256" key="4">
    <source>
        <dbReference type="ARBA" id="ARBA00022795"/>
    </source>
</evidence>
<evidence type="ECO:0000256" key="9">
    <source>
        <dbReference type="SAM" id="MobiDB-lite"/>
    </source>
</evidence>
<evidence type="ECO:0000256" key="6">
    <source>
        <dbReference type="ARBA" id="ARBA00023163"/>
    </source>
</evidence>